<gene>
    <name evidence="4" type="ORF">SAMN05660686_01406</name>
</gene>
<dbReference type="EMBL" id="FNBW01000003">
    <property type="protein sequence ID" value="SDF45025.1"/>
    <property type="molecule type" value="Genomic_DNA"/>
</dbReference>
<dbReference type="SUPFAM" id="SSF48452">
    <property type="entry name" value="TPR-like"/>
    <property type="match status" value="1"/>
</dbReference>
<dbReference type="Gene3D" id="1.25.40.10">
    <property type="entry name" value="Tetratricopeptide repeat domain"/>
    <property type="match status" value="1"/>
</dbReference>
<dbReference type="AlphaFoldDB" id="A0A8G2BHK6"/>
<keyword evidence="5" id="KW-1185">Reference proteome</keyword>
<dbReference type="PANTHER" id="PTHR45586:SF1">
    <property type="entry name" value="LIPOPOLYSACCHARIDE ASSEMBLY PROTEIN B"/>
    <property type="match status" value="1"/>
</dbReference>
<dbReference type="Proteomes" id="UP000198615">
    <property type="component" value="Unassembled WGS sequence"/>
</dbReference>
<accession>A0A8G2BHK6</accession>
<name>A0A8G2BHK6_9PROT</name>
<sequence length="373" mass="41457">MLDNILTIPALAVGAFFAVSYFISPDTIVIQNISVPPSLEDQGYSGAVATTMLSDSIAWISDAAGTNRGAYVAEETAQAKSVEALSDWFGLAQPIRATQVALGFLPYSFSGEFVEEGENLVLRIRGQSSEYWHFLMEKRGSKDDIPSLVSAAAIDLLKELDPYLIAVYHFRDEIPSRDFTKTKEAITHALVHAPRKNLPWVYALWAHVLYFEGDLEGSIMKNRQALALDPTFPRPMMRWGEALQTMGMHEEAIGRFEKTLEIDPHYPEAVVYWANSLIAQGKIKEAGLKFREAYDMAPDFPRVVHAYGMYHAEHGNKVKAADILRRAVELDDGHNEKFVRDLRKVQLMIEPRLKDIETDTGASAAAAAAAPKG</sequence>
<dbReference type="InterPro" id="IPR051012">
    <property type="entry name" value="CellSynth/LPSAsmb/PSIAsmb"/>
</dbReference>
<reference evidence="4 5" key="1">
    <citation type="submission" date="2016-10" db="EMBL/GenBank/DDBJ databases">
        <authorList>
            <person name="Varghese N."/>
            <person name="Submissions S."/>
        </authorList>
    </citation>
    <scope>NUCLEOTIDE SEQUENCE [LARGE SCALE GENOMIC DNA]</scope>
    <source>
        <strain evidence="4 5">DSM 18839</strain>
    </source>
</reference>
<dbReference type="InterPro" id="IPR019734">
    <property type="entry name" value="TPR_rpt"/>
</dbReference>
<evidence type="ECO:0000256" key="1">
    <source>
        <dbReference type="ARBA" id="ARBA00022737"/>
    </source>
</evidence>
<organism evidence="4 5">
    <name type="scientific">Thalassobaculum litoreum DSM 18839</name>
    <dbReference type="NCBI Taxonomy" id="1123362"/>
    <lineage>
        <taxon>Bacteria</taxon>
        <taxon>Pseudomonadati</taxon>
        <taxon>Pseudomonadota</taxon>
        <taxon>Alphaproteobacteria</taxon>
        <taxon>Rhodospirillales</taxon>
        <taxon>Thalassobaculaceae</taxon>
        <taxon>Thalassobaculum</taxon>
    </lineage>
</organism>
<dbReference type="RefSeq" id="WP_139189134.1">
    <property type="nucleotide sequence ID" value="NZ_FNBW01000003.1"/>
</dbReference>
<feature type="repeat" description="TPR" evidence="3">
    <location>
        <begin position="233"/>
        <end position="266"/>
    </location>
</feature>
<evidence type="ECO:0000313" key="5">
    <source>
        <dbReference type="Proteomes" id="UP000198615"/>
    </source>
</evidence>
<evidence type="ECO:0000313" key="4">
    <source>
        <dbReference type="EMBL" id="SDF45025.1"/>
    </source>
</evidence>
<dbReference type="SMART" id="SM00028">
    <property type="entry name" value="TPR"/>
    <property type="match status" value="4"/>
</dbReference>
<dbReference type="OrthoDB" id="7298006at2"/>
<comment type="caution">
    <text evidence="4">The sequence shown here is derived from an EMBL/GenBank/DDBJ whole genome shotgun (WGS) entry which is preliminary data.</text>
</comment>
<dbReference type="PANTHER" id="PTHR45586">
    <property type="entry name" value="TPR REPEAT-CONTAINING PROTEIN PA4667"/>
    <property type="match status" value="1"/>
</dbReference>
<evidence type="ECO:0000256" key="2">
    <source>
        <dbReference type="ARBA" id="ARBA00022803"/>
    </source>
</evidence>
<dbReference type="PROSITE" id="PS50005">
    <property type="entry name" value="TPR"/>
    <property type="match status" value="1"/>
</dbReference>
<keyword evidence="2 3" id="KW-0802">TPR repeat</keyword>
<protein>
    <submittedName>
        <fullName evidence="4">Tetratricopeptide repeat-containing protein</fullName>
    </submittedName>
</protein>
<proteinExistence type="predicted"/>
<evidence type="ECO:0000256" key="3">
    <source>
        <dbReference type="PROSITE-ProRule" id="PRU00339"/>
    </source>
</evidence>
<keyword evidence="1" id="KW-0677">Repeat</keyword>
<dbReference type="InterPro" id="IPR011990">
    <property type="entry name" value="TPR-like_helical_dom_sf"/>
</dbReference>